<protein>
    <submittedName>
        <fullName evidence="2">Alpha/beta hydrolase</fullName>
    </submittedName>
</protein>
<accession>A0A937FVS2</accession>
<comment type="caution">
    <text evidence="2">The sequence shown here is derived from an EMBL/GenBank/DDBJ whole genome shotgun (WGS) entry which is preliminary data.</text>
</comment>
<sequence length="265" mass="31102">MLFQNHHIHYYKYGEGAKTLLAFHGFGQTGPDFEPLTEALTQEYTMYCFDLFYHGKSYWNDQDTPMTKEFWKEFIDKFTQTHHIDNFSLCGFSLGGKFALATLETHPERIDKVMLLAPDGIKTNTWYSLATYPVFLKNYFKSMIVKPHRFFNLINIAKKAGLVEKGILKFASSQMNTRKKRRRVYYAWVVFKELSFNMKKMGSLINHYNISLEMFLGTHDKIITKKGMYKLLKHVKVYELHVAESGHNKLIEKVAKHLKSTKQEP</sequence>
<dbReference type="Pfam" id="PF00561">
    <property type="entry name" value="Abhydrolase_1"/>
    <property type="match status" value="1"/>
</dbReference>
<dbReference type="InterPro" id="IPR000073">
    <property type="entry name" value="AB_hydrolase_1"/>
</dbReference>
<dbReference type="AlphaFoldDB" id="A0A937FVS2"/>
<dbReference type="Proteomes" id="UP000614216">
    <property type="component" value="Unassembled WGS sequence"/>
</dbReference>
<name>A0A937FVS2_9BACT</name>
<dbReference type="PANTHER" id="PTHR43798">
    <property type="entry name" value="MONOACYLGLYCEROL LIPASE"/>
    <property type="match status" value="1"/>
</dbReference>
<evidence type="ECO:0000259" key="1">
    <source>
        <dbReference type="Pfam" id="PF00561"/>
    </source>
</evidence>
<evidence type="ECO:0000313" key="2">
    <source>
        <dbReference type="EMBL" id="MBL6445260.1"/>
    </source>
</evidence>
<dbReference type="Gene3D" id="3.40.50.1820">
    <property type="entry name" value="alpha/beta hydrolase"/>
    <property type="match status" value="1"/>
</dbReference>
<dbReference type="InterPro" id="IPR029058">
    <property type="entry name" value="AB_hydrolase_fold"/>
</dbReference>
<proteinExistence type="predicted"/>
<organism evidence="2 3">
    <name type="scientific">Fulvivirga marina</name>
    <dbReference type="NCBI Taxonomy" id="2494733"/>
    <lineage>
        <taxon>Bacteria</taxon>
        <taxon>Pseudomonadati</taxon>
        <taxon>Bacteroidota</taxon>
        <taxon>Cytophagia</taxon>
        <taxon>Cytophagales</taxon>
        <taxon>Fulvivirgaceae</taxon>
        <taxon>Fulvivirga</taxon>
    </lineage>
</organism>
<reference evidence="2" key="1">
    <citation type="submission" date="2021-01" db="EMBL/GenBank/DDBJ databases">
        <title>Fulvivirga kasyanovii gen. nov., sp nov., a novel member of the phylum Bacteroidetes isolated from seawater in a mussel farm.</title>
        <authorList>
            <person name="Zhao L.-H."/>
            <person name="Wang Z.-J."/>
        </authorList>
    </citation>
    <scope>NUCLEOTIDE SEQUENCE</scope>
    <source>
        <strain evidence="2">29W222</strain>
    </source>
</reference>
<dbReference type="SUPFAM" id="SSF53474">
    <property type="entry name" value="alpha/beta-Hydrolases"/>
    <property type="match status" value="1"/>
</dbReference>
<gene>
    <name evidence="2" type="ORF">JMN32_03000</name>
</gene>
<keyword evidence="2" id="KW-0378">Hydrolase</keyword>
<dbReference type="InterPro" id="IPR050266">
    <property type="entry name" value="AB_hydrolase_sf"/>
</dbReference>
<dbReference type="EMBL" id="JAEUGD010000004">
    <property type="protein sequence ID" value="MBL6445260.1"/>
    <property type="molecule type" value="Genomic_DNA"/>
</dbReference>
<evidence type="ECO:0000313" key="3">
    <source>
        <dbReference type="Proteomes" id="UP000614216"/>
    </source>
</evidence>
<dbReference type="GO" id="GO:0016787">
    <property type="term" value="F:hydrolase activity"/>
    <property type="evidence" value="ECO:0007669"/>
    <property type="project" value="UniProtKB-KW"/>
</dbReference>
<keyword evidence="3" id="KW-1185">Reference proteome</keyword>
<feature type="domain" description="AB hydrolase-1" evidence="1">
    <location>
        <begin position="19"/>
        <end position="126"/>
    </location>
</feature>